<dbReference type="PANTHER" id="PTHR36933">
    <property type="entry name" value="SLL0788 PROTEIN"/>
    <property type="match status" value="1"/>
</dbReference>
<accession>A0A378YLI0</accession>
<proteinExistence type="predicted"/>
<evidence type="ECO:0000313" key="5">
    <source>
        <dbReference type="Proteomes" id="UP000255467"/>
    </source>
</evidence>
<dbReference type="InterPro" id="IPR005183">
    <property type="entry name" value="DUF305_CopM-like"/>
</dbReference>
<dbReference type="Proteomes" id="UP000255467">
    <property type="component" value="Unassembled WGS sequence"/>
</dbReference>
<keyword evidence="2" id="KW-0812">Transmembrane</keyword>
<feature type="domain" description="DUF305" evidence="3">
    <location>
        <begin position="68"/>
        <end position="235"/>
    </location>
</feature>
<name>A0A378YLI0_9NOCA</name>
<dbReference type="EMBL" id="UGRY01000002">
    <property type="protein sequence ID" value="SUA77291.1"/>
    <property type="molecule type" value="Genomic_DNA"/>
</dbReference>
<dbReference type="AlphaFoldDB" id="A0A378YLI0"/>
<dbReference type="RefSeq" id="WP_051036952.1">
    <property type="nucleotide sequence ID" value="NZ_JADLRH010000001.1"/>
</dbReference>
<sequence length="246" mass="25943">MPPLLSHSDPHESADDQPAESTATARPSQRPALVVLGVIGVLLIGFALGVFARIPLDGSSEPNPNAVDIGFSQDMSVHHAQAVEMAGVALAGSDDPAIKSLAYDILTSQQNQLGRMHAWLQLWGEPLLPTGGYMGWMADAGSSHGHGGEAAAPEHTGPVSTMPGMASQEDLVALRQATGTAQDILFLQLMLRHHLGGVPMTEYALERAETSGVRDLAEKMARTQAGEVTLMTRMLDARGASPLPYP</sequence>
<gene>
    <name evidence="4" type="ORF">NCTC1934_02955</name>
</gene>
<evidence type="ECO:0000259" key="3">
    <source>
        <dbReference type="Pfam" id="PF03713"/>
    </source>
</evidence>
<keyword evidence="2" id="KW-0472">Membrane</keyword>
<evidence type="ECO:0000256" key="2">
    <source>
        <dbReference type="SAM" id="Phobius"/>
    </source>
</evidence>
<dbReference type="OrthoDB" id="26872at2"/>
<dbReference type="InterPro" id="IPR012347">
    <property type="entry name" value="Ferritin-like"/>
</dbReference>
<evidence type="ECO:0000256" key="1">
    <source>
        <dbReference type="SAM" id="MobiDB-lite"/>
    </source>
</evidence>
<keyword evidence="5" id="KW-1185">Reference proteome</keyword>
<organism evidence="4 5">
    <name type="scientific">Nocardia otitidiscaviarum</name>
    <dbReference type="NCBI Taxonomy" id="1823"/>
    <lineage>
        <taxon>Bacteria</taxon>
        <taxon>Bacillati</taxon>
        <taxon>Actinomycetota</taxon>
        <taxon>Actinomycetes</taxon>
        <taxon>Mycobacteriales</taxon>
        <taxon>Nocardiaceae</taxon>
        <taxon>Nocardia</taxon>
    </lineage>
</organism>
<feature type="transmembrane region" description="Helical" evidence="2">
    <location>
        <begin position="32"/>
        <end position="52"/>
    </location>
</feature>
<dbReference type="PANTHER" id="PTHR36933:SF1">
    <property type="entry name" value="SLL0788 PROTEIN"/>
    <property type="match status" value="1"/>
</dbReference>
<protein>
    <submittedName>
        <fullName evidence="4">Uncharacterized protein conserved in bacteria</fullName>
    </submittedName>
</protein>
<feature type="region of interest" description="Disordered" evidence="1">
    <location>
        <begin position="1"/>
        <end position="27"/>
    </location>
</feature>
<dbReference type="Pfam" id="PF03713">
    <property type="entry name" value="DUF305"/>
    <property type="match status" value="1"/>
</dbReference>
<dbReference type="Gene3D" id="1.20.1260.10">
    <property type="match status" value="1"/>
</dbReference>
<keyword evidence="2" id="KW-1133">Transmembrane helix</keyword>
<dbReference type="STRING" id="1406858.GCA_000710895_05933"/>
<evidence type="ECO:0000313" key="4">
    <source>
        <dbReference type="EMBL" id="SUA77291.1"/>
    </source>
</evidence>
<reference evidence="4 5" key="1">
    <citation type="submission" date="2018-06" db="EMBL/GenBank/DDBJ databases">
        <authorList>
            <consortium name="Pathogen Informatics"/>
            <person name="Doyle S."/>
        </authorList>
    </citation>
    <scope>NUCLEOTIDE SEQUENCE [LARGE SCALE GENOMIC DNA]</scope>
    <source>
        <strain evidence="4 5">NCTC1934</strain>
    </source>
</reference>